<dbReference type="AlphaFoldDB" id="A0A255GFA2"/>
<dbReference type="InterPro" id="IPR035931">
    <property type="entry name" value="YlxR-like_sf"/>
</dbReference>
<name>A0A255GFA2_9ACTN</name>
<evidence type="ECO:0000313" key="3">
    <source>
        <dbReference type="Proteomes" id="UP000215896"/>
    </source>
</evidence>
<dbReference type="EMBL" id="NMVO01000012">
    <property type="protein sequence ID" value="OYO14527.1"/>
    <property type="molecule type" value="Genomic_DNA"/>
</dbReference>
<dbReference type="Gene3D" id="3.30.1230.10">
    <property type="entry name" value="YlxR-like"/>
    <property type="match status" value="1"/>
</dbReference>
<dbReference type="RefSeq" id="WP_094360702.1">
    <property type="nucleotide sequence ID" value="NZ_NMVK01000037.1"/>
</dbReference>
<gene>
    <name evidence="2" type="ORF">CGZ94_08010</name>
</gene>
<sequence>MGERSGPVRTCIGCRTPAAAGDLLRVVLQQGSVLPDPEHRLPGRGAYLHPEGDCIETALRRRAFARALRGQVGTVPDAATLRAAYAKSPP</sequence>
<organism evidence="2 3">
    <name type="scientific">Enemella evansiae</name>
    <dbReference type="NCBI Taxonomy" id="2016499"/>
    <lineage>
        <taxon>Bacteria</taxon>
        <taxon>Bacillati</taxon>
        <taxon>Actinomycetota</taxon>
        <taxon>Actinomycetes</taxon>
        <taxon>Propionibacteriales</taxon>
        <taxon>Propionibacteriaceae</taxon>
        <taxon>Enemella</taxon>
    </lineage>
</organism>
<dbReference type="Pfam" id="PF04296">
    <property type="entry name" value="YlxR"/>
    <property type="match status" value="1"/>
</dbReference>
<dbReference type="OrthoDB" id="5244965at2"/>
<dbReference type="SUPFAM" id="SSF64376">
    <property type="entry name" value="YlxR-like"/>
    <property type="match status" value="1"/>
</dbReference>
<keyword evidence="3" id="KW-1185">Reference proteome</keyword>
<proteinExistence type="predicted"/>
<dbReference type="PANTHER" id="PTHR34215:SF1">
    <property type="entry name" value="YLXR DOMAIN-CONTAINING PROTEIN"/>
    <property type="match status" value="1"/>
</dbReference>
<evidence type="ECO:0000313" key="2">
    <source>
        <dbReference type="EMBL" id="OYO14527.1"/>
    </source>
</evidence>
<dbReference type="Proteomes" id="UP000215896">
    <property type="component" value="Unassembled WGS sequence"/>
</dbReference>
<evidence type="ECO:0000259" key="1">
    <source>
        <dbReference type="Pfam" id="PF04296"/>
    </source>
</evidence>
<accession>A0A255GFA2</accession>
<protein>
    <submittedName>
        <fullName evidence="2">DNA-binding protein</fullName>
    </submittedName>
</protein>
<dbReference type="PANTHER" id="PTHR34215">
    <property type="entry name" value="BLL0784 PROTEIN"/>
    <property type="match status" value="1"/>
</dbReference>
<feature type="domain" description="YlxR" evidence="1">
    <location>
        <begin position="9"/>
        <end position="72"/>
    </location>
</feature>
<reference evidence="2 3" key="1">
    <citation type="submission" date="2017-07" db="EMBL/GenBank/DDBJ databases">
        <title>Draft whole genome sequences of clinical Proprionibacteriaceae strains.</title>
        <authorList>
            <person name="Bernier A.-M."/>
            <person name="Bernard K."/>
            <person name="Domingo M.-C."/>
        </authorList>
    </citation>
    <scope>NUCLEOTIDE SEQUENCE [LARGE SCALE GENOMIC DNA]</scope>
    <source>
        <strain evidence="2 3">NML 030167</strain>
    </source>
</reference>
<comment type="caution">
    <text evidence="2">The sequence shown here is derived from an EMBL/GenBank/DDBJ whole genome shotgun (WGS) entry which is preliminary data.</text>
</comment>
<keyword evidence="2" id="KW-0238">DNA-binding</keyword>
<accession>A0A4R6LYB1</accession>
<dbReference type="InterPro" id="IPR007393">
    <property type="entry name" value="YlxR_dom"/>
</dbReference>
<dbReference type="GO" id="GO:0003677">
    <property type="term" value="F:DNA binding"/>
    <property type="evidence" value="ECO:0007669"/>
    <property type="project" value="UniProtKB-KW"/>
</dbReference>
<dbReference type="InterPro" id="IPR037465">
    <property type="entry name" value="YlxR"/>
</dbReference>